<protein>
    <submittedName>
        <fullName evidence="2">Nucleotidyltransferase family protein</fullName>
    </submittedName>
</protein>
<dbReference type="AlphaFoldDB" id="A0A9D1RE08"/>
<dbReference type="Proteomes" id="UP000824263">
    <property type="component" value="Unassembled WGS sequence"/>
</dbReference>
<dbReference type="InterPro" id="IPR039498">
    <property type="entry name" value="NTP_transf_5"/>
</dbReference>
<evidence type="ECO:0000256" key="1">
    <source>
        <dbReference type="SAM" id="Coils"/>
    </source>
</evidence>
<comment type="caution">
    <text evidence="2">The sequence shown here is derived from an EMBL/GenBank/DDBJ whole genome shotgun (WGS) entry which is preliminary data.</text>
</comment>
<keyword evidence="1" id="KW-0175">Coiled coil</keyword>
<feature type="coiled-coil region" evidence="1">
    <location>
        <begin position="68"/>
        <end position="102"/>
    </location>
</feature>
<reference evidence="2" key="1">
    <citation type="journal article" date="2021" name="PeerJ">
        <title>Extensive microbial diversity within the chicken gut microbiome revealed by metagenomics and culture.</title>
        <authorList>
            <person name="Gilroy R."/>
            <person name="Ravi A."/>
            <person name="Getino M."/>
            <person name="Pursley I."/>
            <person name="Horton D.L."/>
            <person name="Alikhan N.F."/>
            <person name="Baker D."/>
            <person name="Gharbi K."/>
            <person name="Hall N."/>
            <person name="Watson M."/>
            <person name="Adriaenssens E.M."/>
            <person name="Foster-Nyarko E."/>
            <person name="Jarju S."/>
            <person name="Secka A."/>
            <person name="Antonio M."/>
            <person name="Oren A."/>
            <person name="Chaudhuri R.R."/>
            <person name="La Ragione R."/>
            <person name="Hildebrand F."/>
            <person name="Pallen M.J."/>
        </authorList>
    </citation>
    <scope>NUCLEOTIDE SEQUENCE</scope>
    <source>
        <strain evidence="2">ChiSxjej1B13-11762</strain>
    </source>
</reference>
<gene>
    <name evidence="2" type="ORF">H9873_11045</name>
</gene>
<organism evidence="2 3">
    <name type="scientific">Candidatus Dorea gallistercoris</name>
    <dbReference type="NCBI Taxonomy" id="2838542"/>
    <lineage>
        <taxon>Bacteria</taxon>
        <taxon>Bacillati</taxon>
        <taxon>Bacillota</taxon>
        <taxon>Clostridia</taxon>
        <taxon>Lachnospirales</taxon>
        <taxon>Lachnospiraceae</taxon>
        <taxon>Dorea</taxon>
    </lineage>
</organism>
<dbReference type="Pfam" id="PF14907">
    <property type="entry name" value="NTP_transf_5"/>
    <property type="match status" value="1"/>
</dbReference>
<evidence type="ECO:0000313" key="3">
    <source>
        <dbReference type="Proteomes" id="UP000824263"/>
    </source>
</evidence>
<accession>A0A9D1RE08</accession>
<name>A0A9D1RE08_9FIRM</name>
<proteinExistence type="predicted"/>
<reference evidence="2" key="2">
    <citation type="submission" date="2021-04" db="EMBL/GenBank/DDBJ databases">
        <authorList>
            <person name="Gilroy R."/>
        </authorList>
    </citation>
    <scope>NUCLEOTIDE SEQUENCE</scope>
    <source>
        <strain evidence="2">ChiSxjej1B13-11762</strain>
    </source>
</reference>
<dbReference type="EMBL" id="DXGF01000192">
    <property type="protein sequence ID" value="HIW84836.1"/>
    <property type="molecule type" value="Genomic_DNA"/>
</dbReference>
<evidence type="ECO:0000313" key="2">
    <source>
        <dbReference type="EMBL" id="HIW84836.1"/>
    </source>
</evidence>
<sequence>MSGRSGTSRQEAYLIELVASTVNQQDPILGTEHPAWGWLYKMSDYHHVSNLVYYKIMWEDGRDARIWKEKFELRYREALRQQERYEALRVRLEEELEQDQIHSIFLGEMLVLGYYPRPEMRMPETLQIQVERKHVFKARKILERIGFEAEKDKEGRETGVYTQIPDLKVEIREKLPFTAKETRVWFQDFPRILPRKTGRHYIHYLNGETLYIYLLCRLAEKYARGLAEIRDMVDLWLFLSKEGPGLKWKEIQEEVESLKLDLFSEYVIKLTGSWFGRMYFQEDMEFLEDMRTYIFSKGAEARKANEMILPLVKVVADNYYRDLEKEEKEKQRKWTFPSLDYMAASFPKLKKWPFLLPFYWWVRILRQRRFRRKQQEKQEKEGNQT</sequence>